<name>A0A8K0CWD3_IGNLU</name>
<dbReference type="Proteomes" id="UP000801492">
    <property type="component" value="Unassembled WGS sequence"/>
</dbReference>
<dbReference type="AlphaFoldDB" id="A0A8K0CWD3"/>
<organism evidence="2 3">
    <name type="scientific">Ignelater luminosus</name>
    <name type="common">Cucubano</name>
    <name type="synonym">Pyrophorus luminosus</name>
    <dbReference type="NCBI Taxonomy" id="2038154"/>
    <lineage>
        <taxon>Eukaryota</taxon>
        <taxon>Metazoa</taxon>
        <taxon>Ecdysozoa</taxon>
        <taxon>Arthropoda</taxon>
        <taxon>Hexapoda</taxon>
        <taxon>Insecta</taxon>
        <taxon>Pterygota</taxon>
        <taxon>Neoptera</taxon>
        <taxon>Endopterygota</taxon>
        <taxon>Coleoptera</taxon>
        <taxon>Polyphaga</taxon>
        <taxon>Elateriformia</taxon>
        <taxon>Elateroidea</taxon>
        <taxon>Elateridae</taxon>
        <taxon>Agrypninae</taxon>
        <taxon>Pyrophorini</taxon>
        <taxon>Ignelater</taxon>
    </lineage>
</organism>
<evidence type="ECO:0000313" key="2">
    <source>
        <dbReference type="EMBL" id="KAF2892541.1"/>
    </source>
</evidence>
<evidence type="ECO:0000313" key="3">
    <source>
        <dbReference type="Proteomes" id="UP000801492"/>
    </source>
</evidence>
<feature type="region of interest" description="Disordered" evidence="1">
    <location>
        <begin position="1"/>
        <end position="26"/>
    </location>
</feature>
<accession>A0A8K0CWD3</accession>
<feature type="non-terminal residue" evidence="2">
    <location>
        <position position="65"/>
    </location>
</feature>
<feature type="compositionally biased region" description="Polar residues" evidence="1">
    <location>
        <begin position="16"/>
        <end position="26"/>
    </location>
</feature>
<evidence type="ECO:0000256" key="1">
    <source>
        <dbReference type="SAM" id="MobiDB-lite"/>
    </source>
</evidence>
<dbReference type="OrthoDB" id="199041at2759"/>
<keyword evidence="3" id="KW-1185">Reference proteome</keyword>
<gene>
    <name evidence="2" type="ORF">ILUMI_13634</name>
</gene>
<protein>
    <submittedName>
        <fullName evidence="2">Uncharacterized protein</fullName>
    </submittedName>
</protein>
<reference evidence="2" key="1">
    <citation type="submission" date="2019-08" db="EMBL/GenBank/DDBJ databases">
        <title>The genome of the North American firefly Photinus pyralis.</title>
        <authorList>
            <consortium name="Photinus pyralis genome working group"/>
            <person name="Fallon T.R."/>
            <person name="Sander Lower S.E."/>
            <person name="Weng J.-K."/>
        </authorList>
    </citation>
    <scope>NUCLEOTIDE SEQUENCE</scope>
    <source>
        <strain evidence="2">TRF0915ILg1</strain>
        <tissue evidence="2">Whole body</tissue>
    </source>
</reference>
<sequence length="65" mass="7445">MSFESECLSKSHSEHPSSTCNVYTEEGPSQQPWLLKSYRPRGSLARTLYEKQIADNYLSSFDKAQ</sequence>
<dbReference type="EMBL" id="VTPC01008686">
    <property type="protein sequence ID" value="KAF2892541.1"/>
    <property type="molecule type" value="Genomic_DNA"/>
</dbReference>
<proteinExistence type="predicted"/>
<comment type="caution">
    <text evidence="2">The sequence shown here is derived from an EMBL/GenBank/DDBJ whole genome shotgun (WGS) entry which is preliminary data.</text>
</comment>